<evidence type="ECO:0000256" key="1">
    <source>
        <dbReference type="SAM" id="SignalP"/>
    </source>
</evidence>
<dbReference type="Proteomes" id="UP000829517">
    <property type="component" value="Unassembled WGS sequence"/>
</dbReference>
<reference evidence="2 3" key="1">
    <citation type="submission" date="2021-01" db="EMBL/GenBank/DDBJ databases">
        <title>Genome sequencing of Joostella atrarenae M1-2 (= KCTC 23194).</title>
        <authorList>
            <person name="Zakaria M.R."/>
            <person name="Lam M.Q."/>
            <person name="Chong C.S."/>
        </authorList>
    </citation>
    <scope>NUCLEOTIDE SEQUENCE [LARGE SCALE GENOMIC DNA]</scope>
    <source>
        <strain evidence="2 3">M1-2</strain>
    </source>
</reference>
<protein>
    <submittedName>
        <fullName evidence="2">Uncharacterized protein</fullName>
    </submittedName>
</protein>
<proteinExistence type="predicted"/>
<dbReference type="EMBL" id="JAETXX010000007">
    <property type="protein sequence ID" value="MCF8715432.1"/>
    <property type="molecule type" value="Genomic_DNA"/>
</dbReference>
<keyword evidence="1" id="KW-0732">Signal</keyword>
<sequence>MKKIILSASMLLVIAGAFVSCKETTKEKEVIVKEAPAAEEEDKGVLERVGEEVDTEVNEEIDETIEKIGDE</sequence>
<comment type="caution">
    <text evidence="2">The sequence shown here is derived from an EMBL/GenBank/DDBJ whole genome shotgun (WGS) entry which is preliminary data.</text>
</comment>
<keyword evidence="3" id="KW-1185">Reference proteome</keyword>
<name>A0ABS9J4T8_9FLAO</name>
<evidence type="ECO:0000313" key="2">
    <source>
        <dbReference type="EMBL" id="MCF8715432.1"/>
    </source>
</evidence>
<gene>
    <name evidence="2" type="ORF">JM658_11390</name>
</gene>
<feature type="chain" id="PRO_5047370799" evidence="1">
    <location>
        <begin position="20"/>
        <end position="71"/>
    </location>
</feature>
<accession>A0ABS9J4T8</accession>
<evidence type="ECO:0000313" key="3">
    <source>
        <dbReference type="Proteomes" id="UP000829517"/>
    </source>
</evidence>
<organism evidence="2 3">
    <name type="scientific">Joostella atrarenae</name>
    <dbReference type="NCBI Taxonomy" id="679257"/>
    <lineage>
        <taxon>Bacteria</taxon>
        <taxon>Pseudomonadati</taxon>
        <taxon>Bacteroidota</taxon>
        <taxon>Flavobacteriia</taxon>
        <taxon>Flavobacteriales</taxon>
        <taxon>Flavobacteriaceae</taxon>
        <taxon>Joostella</taxon>
    </lineage>
</organism>
<dbReference type="PROSITE" id="PS51257">
    <property type="entry name" value="PROKAR_LIPOPROTEIN"/>
    <property type="match status" value="1"/>
</dbReference>
<dbReference type="RefSeq" id="WP_236959396.1">
    <property type="nucleotide sequence ID" value="NZ_JAETXX010000007.1"/>
</dbReference>
<feature type="signal peptide" evidence="1">
    <location>
        <begin position="1"/>
        <end position="19"/>
    </location>
</feature>